<dbReference type="PANTHER" id="PTHR13388">
    <property type="entry name" value="DETONATOR, ISOFORM E"/>
    <property type="match status" value="1"/>
</dbReference>
<keyword evidence="4" id="KW-0472">Membrane</keyword>
<feature type="non-terminal residue" evidence="4">
    <location>
        <position position="1"/>
    </location>
</feature>
<proteinExistence type="predicted"/>
<keyword evidence="5" id="KW-1185">Reference proteome</keyword>
<dbReference type="InterPro" id="IPR055422">
    <property type="entry name" value="Ig_TMEM132_2nd"/>
</dbReference>
<dbReference type="Pfam" id="PF15705">
    <property type="entry name" value="TMEM132_N"/>
    <property type="match status" value="1"/>
</dbReference>
<organism evidence="4 5">
    <name type="scientific">Triplophysa rosa</name>
    <name type="common">Cave loach</name>
    <dbReference type="NCBI Taxonomy" id="992332"/>
    <lineage>
        <taxon>Eukaryota</taxon>
        <taxon>Metazoa</taxon>
        <taxon>Chordata</taxon>
        <taxon>Craniata</taxon>
        <taxon>Vertebrata</taxon>
        <taxon>Euteleostomi</taxon>
        <taxon>Actinopterygii</taxon>
        <taxon>Neopterygii</taxon>
        <taxon>Teleostei</taxon>
        <taxon>Ostariophysi</taxon>
        <taxon>Cypriniformes</taxon>
        <taxon>Nemacheilidae</taxon>
        <taxon>Triplophysa</taxon>
    </lineage>
</organism>
<feature type="domain" description="Transmembrane protein TMEM132 N-terminal" evidence="1">
    <location>
        <begin position="22"/>
        <end position="84"/>
    </location>
</feature>
<reference evidence="4" key="1">
    <citation type="submission" date="2021-02" db="EMBL/GenBank/DDBJ databases">
        <title>Comparative genomics reveals that relaxation of natural selection precedes convergent phenotypic evolution of cavefish.</title>
        <authorList>
            <person name="Peng Z."/>
        </authorList>
    </citation>
    <scope>NUCLEOTIDE SEQUENCE</scope>
    <source>
        <tissue evidence="4">Muscle</tissue>
    </source>
</reference>
<evidence type="ECO:0000259" key="1">
    <source>
        <dbReference type="Pfam" id="PF15705"/>
    </source>
</evidence>
<dbReference type="Proteomes" id="UP001059041">
    <property type="component" value="Linkage Group LG19"/>
</dbReference>
<evidence type="ECO:0000313" key="5">
    <source>
        <dbReference type="Proteomes" id="UP001059041"/>
    </source>
</evidence>
<evidence type="ECO:0000259" key="3">
    <source>
        <dbReference type="Pfam" id="PF23481"/>
    </source>
</evidence>
<feature type="domain" description="Transmembrane protein TMEM132 cohesin-like" evidence="2">
    <location>
        <begin position="261"/>
        <end position="303"/>
    </location>
</feature>
<evidence type="ECO:0000313" key="4">
    <source>
        <dbReference type="EMBL" id="KAI7796214.1"/>
    </source>
</evidence>
<feature type="domain" description="Transmembrane protein TMEM132 second Ig-like" evidence="3">
    <location>
        <begin position="111"/>
        <end position="238"/>
    </location>
</feature>
<keyword evidence="4" id="KW-0812">Transmembrane</keyword>
<dbReference type="Pfam" id="PF23481">
    <property type="entry name" value="Ig_TMEM132_2nd"/>
    <property type="match status" value="1"/>
</dbReference>
<sequence length="494" mass="55214">VDSRMLLDGLQRFGPIPMYLPVRYQVLNAESAFFLKEANQDIMRNSSLQARTELFFIQQARKMPSVNASYGPLFVEQPVPAELLGPGLLNNPSSSSTSSSSSSPLFSFNWKIQTFIISERIHPSWPKVQVLFYVVGRDWDDYSAVDRLPCVRMFAFHETQEVRGTCRLKGELGLCVAELEPLPSWFSPPSVIPGRQRAPEQVEGTPVELYYMIQSTDTGECSSEDSRKTNSIRAGQLGPAGYFSGPTPMRRIGSVRLFQPLSELRLDSNFVVMVPSRPIRQRETVSAFLAVSTLSSVEIFTLNTPTCFGKFFVSLDPCFGGYNAEFGDRLKPIDGAVPAVNDAGHELHAQNNESHTGTKTFIQIWNNLRNKEINTDLEQLKGVGFTNLHITSRKLSPLSLAHSEVGHLLLRLSLYHLSSVAFWRLSPPPCRVGLKDGVAFLGARASNPIQWTISQDVRSEGHRVVTLHCRRKEANFGKSSPLHYKLIFTYSTVL</sequence>
<dbReference type="InterPro" id="IPR026307">
    <property type="entry name" value="TMEM132"/>
</dbReference>
<dbReference type="Pfam" id="PF23039">
    <property type="entry name" value="TMEM132_3rd"/>
    <property type="match status" value="2"/>
</dbReference>
<gene>
    <name evidence="4" type="ORF">IRJ41_018035</name>
</gene>
<evidence type="ECO:0000259" key="2">
    <source>
        <dbReference type="Pfam" id="PF23039"/>
    </source>
</evidence>
<dbReference type="EMBL" id="JAFHDT010000019">
    <property type="protein sequence ID" value="KAI7796214.1"/>
    <property type="molecule type" value="Genomic_DNA"/>
</dbReference>
<protein>
    <submittedName>
        <fullName evidence="4">Transmembrane protein 132C-like</fullName>
    </submittedName>
</protein>
<dbReference type="InterPro" id="IPR031435">
    <property type="entry name" value="TMEM132_N"/>
</dbReference>
<comment type="caution">
    <text evidence="4">The sequence shown here is derived from an EMBL/GenBank/DDBJ whole genome shotgun (WGS) entry which is preliminary data.</text>
</comment>
<accession>A0A9W7TFX9</accession>
<name>A0A9W7TFX9_TRIRA</name>
<dbReference type="PANTHER" id="PTHR13388:SF25">
    <property type="entry name" value="SI:DKEY-112M2.1"/>
    <property type="match status" value="1"/>
</dbReference>
<feature type="domain" description="Transmembrane protein TMEM132 cohesin-like" evidence="2">
    <location>
        <begin position="431"/>
        <end position="480"/>
    </location>
</feature>
<dbReference type="AlphaFoldDB" id="A0A9W7TFX9"/>
<dbReference type="InterPro" id="IPR055421">
    <property type="entry name" value="TMEM132_3rd"/>
</dbReference>